<keyword evidence="1" id="KW-1133">Transmembrane helix</keyword>
<dbReference type="EMBL" id="CP109441">
    <property type="protein sequence ID" value="WUV47361.1"/>
    <property type="molecule type" value="Genomic_DNA"/>
</dbReference>
<proteinExistence type="predicted"/>
<feature type="transmembrane region" description="Helical" evidence="1">
    <location>
        <begin position="75"/>
        <end position="97"/>
    </location>
</feature>
<dbReference type="Proteomes" id="UP001432062">
    <property type="component" value="Chromosome"/>
</dbReference>
<evidence type="ECO:0000313" key="2">
    <source>
        <dbReference type="EMBL" id="WUV47361.1"/>
    </source>
</evidence>
<evidence type="ECO:0000313" key="3">
    <source>
        <dbReference type="Proteomes" id="UP001432062"/>
    </source>
</evidence>
<protein>
    <submittedName>
        <fullName evidence="2">Uncharacterized protein</fullName>
    </submittedName>
</protein>
<feature type="transmembrane region" description="Helical" evidence="1">
    <location>
        <begin position="6"/>
        <end position="24"/>
    </location>
</feature>
<keyword evidence="1" id="KW-0472">Membrane</keyword>
<keyword evidence="1" id="KW-0812">Transmembrane</keyword>
<dbReference type="RefSeq" id="WP_327100428.1">
    <property type="nucleotide sequence ID" value="NZ_CP109149.1"/>
</dbReference>
<sequence>MVVVIIVLMLVPAVVGSVLAWRYMRPVRVFESADKGANREIGRALKARELPPDATAESWIPRLEQAQDAASRRRALYTGFAALFMVLLAIGLGSGLHPTDWRLYWYSVSIVGWAWTAYVAHRNTRTADQLWRQLSDLSV</sequence>
<accession>A0ABZ1YZS4</accession>
<feature type="transmembrane region" description="Helical" evidence="1">
    <location>
        <begin position="103"/>
        <end position="120"/>
    </location>
</feature>
<organism evidence="2 3">
    <name type="scientific">Nocardia vinacea</name>
    <dbReference type="NCBI Taxonomy" id="96468"/>
    <lineage>
        <taxon>Bacteria</taxon>
        <taxon>Bacillati</taxon>
        <taxon>Actinomycetota</taxon>
        <taxon>Actinomycetes</taxon>
        <taxon>Mycobacteriales</taxon>
        <taxon>Nocardiaceae</taxon>
        <taxon>Nocardia</taxon>
    </lineage>
</organism>
<keyword evidence="3" id="KW-1185">Reference proteome</keyword>
<reference evidence="2" key="1">
    <citation type="submission" date="2022-10" db="EMBL/GenBank/DDBJ databases">
        <title>The complete genomes of actinobacterial strains from the NBC collection.</title>
        <authorList>
            <person name="Joergensen T.S."/>
            <person name="Alvarez Arevalo M."/>
            <person name="Sterndorff E.B."/>
            <person name="Faurdal D."/>
            <person name="Vuksanovic O."/>
            <person name="Mourched A.-S."/>
            <person name="Charusanti P."/>
            <person name="Shaw S."/>
            <person name="Blin K."/>
            <person name="Weber T."/>
        </authorList>
    </citation>
    <scope>NUCLEOTIDE SEQUENCE</scope>
    <source>
        <strain evidence="2">NBC_01482</strain>
    </source>
</reference>
<name>A0ABZ1YZS4_9NOCA</name>
<gene>
    <name evidence="2" type="ORF">OG563_03730</name>
</gene>
<evidence type="ECO:0000256" key="1">
    <source>
        <dbReference type="SAM" id="Phobius"/>
    </source>
</evidence>